<sequence length="63" mass="7107">MLKQTILQTTYDKSSSLNPNSIRSLFVDGQKGIWVGTYYGGLSYYHPLAPAFSMLKRSNISNF</sequence>
<dbReference type="EMBL" id="QRWP01000004">
    <property type="protein sequence ID" value="RGT34076.1"/>
    <property type="molecule type" value="Genomic_DNA"/>
</dbReference>
<dbReference type="InterPro" id="IPR015943">
    <property type="entry name" value="WD40/YVTN_repeat-like_dom_sf"/>
</dbReference>
<gene>
    <name evidence="1" type="ORF">DWX38_06860</name>
</gene>
<reference evidence="1 2" key="1">
    <citation type="submission" date="2018-08" db="EMBL/GenBank/DDBJ databases">
        <title>A genome reference for cultivated species of the human gut microbiota.</title>
        <authorList>
            <person name="Zou Y."/>
            <person name="Xue W."/>
            <person name="Luo G."/>
        </authorList>
    </citation>
    <scope>NUCLEOTIDE SEQUENCE [LARGE SCALE GENOMIC DNA]</scope>
    <source>
        <strain evidence="1 2">AF19-1AC</strain>
    </source>
</reference>
<dbReference type="Pfam" id="PF07494">
    <property type="entry name" value="Reg_prop"/>
    <property type="match status" value="1"/>
</dbReference>
<evidence type="ECO:0000313" key="2">
    <source>
        <dbReference type="Proteomes" id="UP000285159"/>
    </source>
</evidence>
<comment type="caution">
    <text evidence="1">The sequence shown here is derived from an EMBL/GenBank/DDBJ whole genome shotgun (WGS) entry which is preliminary data.</text>
</comment>
<name>A0A412N7B1_9BACE</name>
<protein>
    <submittedName>
        <fullName evidence="1">Uncharacterized protein</fullName>
    </submittedName>
</protein>
<dbReference type="Gene3D" id="2.130.10.10">
    <property type="entry name" value="YVTN repeat-like/Quinoprotein amine dehydrogenase"/>
    <property type="match status" value="1"/>
</dbReference>
<dbReference type="InterPro" id="IPR011110">
    <property type="entry name" value="Reg_prop"/>
</dbReference>
<evidence type="ECO:0000313" key="1">
    <source>
        <dbReference type="EMBL" id="RGT34076.1"/>
    </source>
</evidence>
<accession>A0A412N7B1</accession>
<proteinExistence type="predicted"/>
<organism evidence="1 2">
    <name type="scientific">Bacteroides clarus</name>
    <dbReference type="NCBI Taxonomy" id="626929"/>
    <lineage>
        <taxon>Bacteria</taxon>
        <taxon>Pseudomonadati</taxon>
        <taxon>Bacteroidota</taxon>
        <taxon>Bacteroidia</taxon>
        <taxon>Bacteroidales</taxon>
        <taxon>Bacteroidaceae</taxon>
        <taxon>Bacteroides</taxon>
    </lineage>
</organism>
<dbReference type="AlphaFoldDB" id="A0A412N7B1"/>
<dbReference type="Proteomes" id="UP000285159">
    <property type="component" value="Unassembled WGS sequence"/>
</dbReference>